<feature type="compositionally biased region" description="Low complexity" evidence="11">
    <location>
        <begin position="944"/>
        <end position="958"/>
    </location>
</feature>
<feature type="compositionally biased region" description="Low complexity" evidence="11">
    <location>
        <begin position="106"/>
        <end position="116"/>
    </location>
</feature>
<dbReference type="SMART" id="SM00490">
    <property type="entry name" value="HELICc"/>
    <property type="match status" value="1"/>
</dbReference>
<dbReference type="EMBL" id="JALJOS010000006">
    <property type="protein sequence ID" value="KAK9837571.1"/>
    <property type="molecule type" value="Genomic_DNA"/>
</dbReference>
<evidence type="ECO:0000313" key="14">
    <source>
        <dbReference type="EMBL" id="KAK9837571.1"/>
    </source>
</evidence>
<feature type="region of interest" description="Disordered" evidence="11">
    <location>
        <begin position="27"/>
        <end position="116"/>
    </location>
</feature>
<proteinExistence type="inferred from homology"/>
<keyword evidence="6" id="KW-0347">Helicase</keyword>
<dbReference type="InterPro" id="IPR027417">
    <property type="entry name" value="P-loop_NTPase"/>
</dbReference>
<dbReference type="Pfam" id="PF00176">
    <property type="entry name" value="SNF2-rel_dom"/>
    <property type="match status" value="1"/>
</dbReference>
<dbReference type="InterPro" id="IPR001650">
    <property type="entry name" value="Helicase_C-like"/>
</dbReference>
<sequence>MAEHSAAGKQAFLDDLGVRAEDTSQVEHKVLQKAERQAQDTAELPPSQDGAAKQRKIQKRLQTIRREERAIKAALESLDHRDDSEAEAGEPGGSAAAKPGVDAQQEEQQQQLQRATLTSRLQGLQAKREQLKSAFLKLEQAAEREAGQPPPAGDGAAASGASQPEETQRDRLVRLGMITPFHKLDGFDRSIQGGQPTRQPRQQLQQQPGASQAAAEAANQEDAAHADATFSRLAEDLKQINKNKHRSALLEPEDLPKREKAVRKVDELFWRSAASGNAKPAAGAQRQRKRTLAKAKASINMPRPSKRRRLRKADTAQAGTQSDESEFASSGEEPCADMSDVSGDSDETDADLMGDEDDADDDQFEQRLKRHRRKQQLLEQEQQEDVVYDGGFRIPGDLHDRLLDFQKTGVKWLWELHMQRAGGIVGDEMGLGKTIQLAVFLAGLHHSRMFKPTLIVCPATVLRQWLRELRTWYPLFRVAILHDSATGNLPSRPSRSELVQRIVSSPTGILVTSFDQMRLQRDLLLDVPWGYAVLDEGHKIRNPDAEVTLVAKQLQTVHRLILSGSPIQNRLTELWSLFDYVFPGKLGTLPVFQAQFAIPIQIGGYSNASRIQVSTAYKCAVVLRDLISPYLLRRRKADVALQLPKKTEQVLFCKLCTEQRELYRAYISSKEVDDIFNGSRNALAGIDVLRKICNHPDLLQRTNWSGASQYGALERSGKLTVTLKVLEAWQGQGHRALVFTQTQQMLDILERAAEAAGLRYHRMDGTTPVSLRSRLVDDFNNNQAMDVFLLTTKVGGLGINLTGADRVLLYDPDWNPSTDMQARERAWRIGQKKEVTVYRLITSGTIEEKVYHRQIYKQFLTNKVLQDPKQKRFFKSKDMQDLFTLGDEYSQETETAAIFSTLTSADVRPEDDRPSTPQPDESALSSEVTGLSGAEDGSRTPLSGAAAGAEGGTPASAGDDAKILRDLFEGTGVMSALDHTKIEGANDPQAVAAEAEAAQVARRAAEALRRSRQACQNSDVSIPTWTGRSGEAGVSARSRRRFGAVTNPALAQAAATAEGGHTGQGSRPVSPSPSSEALGGFGSGTGAIGIRGGSAPSSAVLLARMRARNQAADSSVAASLPGAAELGPEAEALQLSTRIVDYLAEHGGRASSSSVVQHFGNDVGPSQAALFRQLLQQVAKLQTSPANGKVWVLKSEFTSSS</sequence>
<gene>
    <name evidence="14" type="ORF">WJX74_000576</name>
</gene>
<feature type="compositionally biased region" description="Low complexity" evidence="11">
    <location>
        <begin position="272"/>
        <end position="284"/>
    </location>
</feature>
<dbReference type="CDD" id="cd18000">
    <property type="entry name" value="DEXHc_ERCC6"/>
    <property type="match status" value="1"/>
</dbReference>
<keyword evidence="5" id="KW-0378">Hydrolase</keyword>
<keyword evidence="3" id="KW-0547">Nucleotide-binding</keyword>
<name>A0AAW1RUZ8_9CHLO</name>
<dbReference type="GO" id="GO:0008094">
    <property type="term" value="F:ATP-dependent activity, acting on DNA"/>
    <property type="evidence" value="ECO:0007669"/>
    <property type="project" value="TreeGrafter"/>
</dbReference>
<dbReference type="InterPro" id="IPR038718">
    <property type="entry name" value="SNF2-like_sf"/>
</dbReference>
<dbReference type="InterPro" id="IPR000330">
    <property type="entry name" value="SNF2_N"/>
</dbReference>
<keyword evidence="10" id="KW-0539">Nucleus</keyword>
<evidence type="ECO:0000256" key="10">
    <source>
        <dbReference type="ARBA" id="ARBA00023242"/>
    </source>
</evidence>
<evidence type="ECO:0000256" key="4">
    <source>
        <dbReference type="ARBA" id="ARBA00022763"/>
    </source>
</evidence>
<feature type="compositionally biased region" description="Low complexity" evidence="11">
    <location>
        <begin position="153"/>
        <end position="164"/>
    </location>
</feature>
<dbReference type="GO" id="GO:0005634">
    <property type="term" value="C:nucleus"/>
    <property type="evidence" value="ECO:0007669"/>
    <property type="project" value="TreeGrafter"/>
</dbReference>
<dbReference type="Pfam" id="PF00271">
    <property type="entry name" value="Helicase_C"/>
    <property type="match status" value="1"/>
</dbReference>
<feature type="compositionally biased region" description="Polar residues" evidence="11">
    <location>
        <begin position="1064"/>
        <end position="1075"/>
    </location>
</feature>
<dbReference type="Gene3D" id="3.40.50.300">
    <property type="entry name" value="P-loop containing nucleotide triphosphate hydrolases"/>
    <property type="match status" value="1"/>
</dbReference>
<evidence type="ECO:0000256" key="5">
    <source>
        <dbReference type="ARBA" id="ARBA00022801"/>
    </source>
</evidence>
<dbReference type="CDD" id="cd18793">
    <property type="entry name" value="SF2_C_SNF"/>
    <property type="match status" value="1"/>
</dbReference>
<dbReference type="SMART" id="SM00487">
    <property type="entry name" value="DEXDc"/>
    <property type="match status" value="1"/>
</dbReference>
<evidence type="ECO:0000256" key="6">
    <source>
        <dbReference type="ARBA" id="ARBA00022806"/>
    </source>
</evidence>
<evidence type="ECO:0000259" key="13">
    <source>
        <dbReference type="PROSITE" id="PS51194"/>
    </source>
</evidence>
<comment type="similarity">
    <text evidence="2">Belongs to the SNF2/RAD54 helicase family.</text>
</comment>
<reference evidence="14 15" key="1">
    <citation type="journal article" date="2024" name="Nat. Commun.">
        <title>Phylogenomics reveals the evolutionary origins of lichenization in chlorophyte algae.</title>
        <authorList>
            <person name="Puginier C."/>
            <person name="Libourel C."/>
            <person name="Otte J."/>
            <person name="Skaloud P."/>
            <person name="Haon M."/>
            <person name="Grisel S."/>
            <person name="Petersen M."/>
            <person name="Berrin J.G."/>
            <person name="Delaux P.M."/>
            <person name="Dal Grande F."/>
            <person name="Keller J."/>
        </authorList>
    </citation>
    <scope>NUCLEOTIDE SEQUENCE [LARGE SCALE GENOMIC DNA]</scope>
    <source>
        <strain evidence="14 15">SAG 2145</strain>
    </source>
</reference>
<dbReference type="Proteomes" id="UP001438707">
    <property type="component" value="Unassembled WGS sequence"/>
</dbReference>
<evidence type="ECO:0000256" key="8">
    <source>
        <dbReference type="ARBA" id="ARBA00023125"/>
    </source>
</evidence>
<dbReference type="Pfam" id="PF25875">
    <property type="entry name" value="WHD_Rad26_CSB"/>
    <property type="match status" value="1"/>
</dbReference>
<dbReference type="InterPro" id="IPR050496">
    <property type="entry name" value="SNF2_RAD54_helicase_repair"/>
</dbReference>
<evidence type="ECO:0000256" key="7">
    <source>
        <dbReference type="ARBA" id="ARBA00022840"/>
    </source>
</evidence>
<feature type="domain" description="Helicase C-terminal" evidence="13">
    <location>
        <begin position="721"/>
        <end position="880"/>
    </location>
</feature>
<dbReference type="InterPro" id="IPR049730">
    <property type="entry name" value="SNF2/RAD54-like_C"/>
</dbReference>
<dbReference type="AlphaFoldDB" id="A0AAW1RUZ8"/>
<keyword evidence="9" id="KW-0234">DNA repair</keyword>
<evidence type="ECO:0000313" key="15">
    <source>
        <dbReference type="Proteomes" id="UP001438707"/>
    </source>
</evidence>
<keyword evidence="8" id="KW-0238">DNA-binding</keyword>
<evidence type="ECO:0000256" key="9">
    <source>
        <dbReference type="ARBA" id="ARBA00023204"/>
    </source>
</evidence>
<evidence type="ECO:0000256" key="2">
    <source>
        <dbReference type="ARBA" id="ARBA00007025"/>
    </source>
</evidence>
<keyword evidence="7" id="KW-0067">ATP-binding</keyword>
<feature type="region of interest" description="Disordered" evidence="11">
    <location>
        <begin position="1050"/>
        <end position="1083"/>
    </location>
</feature>
<organism evidence="14 15">
    <name type="scientific">Apatococcus lobatus</name>
    <dbReference type="NCBI Taxonomy" id="904363"/>
    <lineage>
        <taxon>Eukaryota</taxon>
        <taxon>Viridiplantae</taxon>
        <taxon>Chlorophyta</taxon>
        <taxon>core chlorophytes</taxon>
        <taxon>Trebouxiophyceae</taxon>
        <taxon>Chlorellales</taxon>
        <taxon>Chlorellaceae</taxon>
        <taxon>Apatococcus</taxon>
    </lineage>
</organism>
<keyword evidence="15" id="KW-1185">Reference proteome</keyword>
<dbReference type="PROSITE" id="PS51192">
    <property type="entry name" value="HELICASE_ATP_BIND_1"/>
    <property type="match status" value="1"/>
</dbReference>
<dbReference type="Gene3D" id="3.40.50.10810">
    <property type="entry name" value="Tandem AAA-ATPase domain"/>
    <property type="match status" value="1"/>
</dbReference>
<feature type="region of interest" description="Disordered" evidence="11">
    <location>
        <begin position="136"/>
        <end position="229"/>
    </location>
</feature>
<evidence type="ECO:0000256" key="1">
    <source>
        <dbReference type="ARBA" id="ARBA00004123"/>
    </source>
</evidence>
<comment type="subcellular location">
    <subcellularLocation>
        <location evidence="1">Nucleus</location>
    </subcellularLocation>
</comment>
<feature type="region of interest" description="Disordered" evidence="11">
    <location>
        <begin position="270"/>
        <end position="361"/>
    </location>
</feature>
<dbReference type="CDD" id="cd22254">
    <property type="entry name" value="CSB_WHD"/>
    <property type="match status" value="1"/>
</dbReference>
<accession>A0AAW1RUZ8</accession>
<dbReference type="GO" id="GO:0016787">
    <property type="term" value="F:hydrolase activity"/>
    <property type="evidence" value="ECO:0007669"/>
    <property type="project" value="UniProtKB-KW"/>
</dbReference>
<feature type="compositionally biased region" description="Basic and acidic residues" evidence="11">
    <location>
        <begin position="27"/>
        <end position="38"/>
    </location>
</feature>
<dbReference type="InterPro" id="IPR014001">
    <property type="entry name" value="Helicase_ATP-bd"/>
</dbReference>
<feature type="domain" description="Helicase ATP-binding" evidence="12">
    <location>
        <begin position="414"/>
        <end position="584"/>
    </location>
</feature>
<feature type="compositionally biased region" description="Basic residues" evidence="11">
    <location>
        <begin position="53"/>
        <end position="63"/>
    </location>
</feature>
<dbReference type="PANTHER" id="PTHR45629:SF7">
    <property type="entry name" value="DNA EXCISION REPAIR PROTEIN ERCC-6-RELATED"/>
    <property type="match status" value="1"/>
</dbReference>
<evidence type="ECO:0000256" key="3">
    <source>
        <dbReference type="ARBA" id="ARBA00022741"/>
    </source>
</evidence>
<feature type="compositionally biased region" description="Acidic residues" evidence="11">
    <location>
        <begin position="343"/>
        <end position="361"/>
    </location>
</feature>
<feature type="compositionally biased region" description="Low complexity" evidence="11">
    <location>
        <begin position="192"/>
        <end position="221"/>
    </location>
</feature>
<dbReference type="PROSITE" id="PS51194">
    <property type="entry name" value="HELICASE_CTER"/>
    <property type="match status" value="1"/>
</dbReference>
<dbReference type="SUPFAM" id="SSF52540">
    <property type="entry name" value="P-loop containing nucleoside triphosphate hydrolases"/>
    <property type="match status" value="2"/>
</dbReference>
<keyword evidence="4" id="KW-0227">DNA damage</keyword>
<evidence type="ECO:0000256" key="11">
    <source>
        <dbReference type="SAM" id="MobiDB-lite"/>
    </source>
</evidence>
<dbReference type="GO" id="GO:0006283">
    <property type="term" value="P:transcription-coupled nucleotide-excision repair"/>
    <property type="evidence" value="ECO:0007669"/>
    <property type="project" value="TreeGrafter"/>
</dbReference>
<evidence type="ECO:0000259" key="12">
    <source>
        <dbReference type="PROSITE" id="PS51192"/>
    </source>
</evidence>
<comment type="caution">
    <text evidence="14">The sequence shown here is derived from an EMBL/GenBank/DDBJ whole genome shotgun (WGS) entry which is preliminary data.</text>
</comment>
<protein>
    <submittedName>
        <fullName evidence="14">Uncharacterized protein</fullName>
    </submittedName>
</protein>
<dbReference type="InterPro" id="IPR058951">
    <property type="entry name" value="WHD_Rad26_CSB-like"/>
</dbReference>
<dbReference type="PANTHER" id="PTHR45629">
    <property type="entry name" value="SNF2/RAD54 FAMILY MEMBER"/>
    <property type="match status" value="1"/>
</dbReference>
<feature type="region of interest" description="Disordered" evidence="11">
    <location>
        <begin position="902"/>
        <end position="958"/>
    </location>
</feature>
<feature type="compositionally biased region" description="Low complexity" evidence="11">
    <location>
        <begin position="1050"/>
        <end position="1059"/>
    </location>
</feature>
<feature type="compositionally biased region" description="Basic and acidic residues" evidence="11">
    <location>
        <begin position="64"/>
        <end position="83"/>
    </location>
</feature>
<dbReference type="FunFam" id="3.40.50.10810:FF:000094">
    <property type="entry name" value="DNA excision repair protein ERCC-6"/>
    <property type="match status" value="1"/>
</dbReference>
<dbReference type="GO" id="GO:0005524">
    <property type="term" value="F:ATP binding"/>
    <property type="evidence" value="ECO:0007669"/>
    <property type="project" value="InterPro"/>
</dbReference>